<comment type="caution">
    <text evidence="2">The sequence shown here is derived from an EMBL/GenBank/DDBJ whole genome shotgun (WGS) entry which is preliminary data.</text>
</comment>
<organism evidence="2 3">
    <name type="scientific">Parasponia andersonii</name>
    <name type="common">Sponia andersonii</name>
    <dbReference type="NCBI Taxonomy" id="3476"/>
    <lineage>
        <taxon>Eukaryota</taxon>
        <taxon>Viridiplantae</taxon>
        <taxon>Streptophyta</taxon>
        <taxon>Embryophyta</taxon>
        <taxon>Tracheophyta</taxon>
        <taxon>Spermatophyta</taxon>
        <taxon>Magnoliopsida</taxon>
        <taxon>eudicotyledons</taxon>
        <taxon>Gunneridae</taxon>
        <taxon>Pentapetalae</taxon>
        <taxon>rosids</taxon>
        <taxon>fabids</taxon>
        <taxon>Rosales</taxon>
        <taxon>Cannabaceae</taxon>
        <taxon>Parasponia</taxon>
    </lineage>
</organism>
<evidence type="ECO:0000313" key="2">
    <source>
        <dbReference type="EMBL" id="PON75940.1"/>
    </source>
</evidence>
<proteinExistence type="predicted"/>
<gene>
    <name evidence="2" type="ORF">PanWU01x14_038910</name>
</gene>
<feature type="non-terminal residue" evidence="2">
    <location>
        <position position="64"/>
    </location>
</feature>
<evidence type="ECO:0000256" key="1">
    <source>
        <dbReference type="SAM" id="MobiDB-lite"/>
    </source>
</evidence>
<reference evidence="3" key="1">
    <citation type="submission" date="2016-06" db="EMBL/GenBank/DDBJ databases">
        <title>Parallel loss of symbiosis genes in relatives of nitrogen-fixing non-legume Parasponia.</title>
        <authorList>
            <person name="Van Velzen R."/>
            <person name="Holmer R."/>
            <person name="Bu F."/>
            <person name="Rutten L."/>
            <person name="Van Zeijl A."/>
            <person name="Liu W."/>
            <person name="Santuari L."/>
            <person name="Cao Q."/>
            <person name="Sharma T."/>
            <person name="Shen D."/>
            <person name="Roswanjaya Y."/>
            <person name="Wardhani T."/>
            <person name="Kalhor M.S."/>
            <person name="Jansen J."/>
            <person name="Van den Hoogen J."/>
            <person name="Gungor B."/>
            <person name="Hartog M."/>
            <person name="Hontelez J."/>
            <person name="Verver J."/>
            <person name="Yang W.-C."/>
            <person name="Schijlen E."/>
            <person name="Repin R."/>
            <person name="Schilthuizen M."/>
            <person name="Schranz E."/>
            <person name="Heidstra R."/>
            <person name="Miyata K."/>
            <person name="Fedorova E."/>
            <person name="Kohlen W."/>
            <person name="Bisseling T."/>
            <person name="Smit S."/>
            <person name="Geurts R."/>
        </authorList>
    </citation>
    <scope>NUCLEOTIDE SEQUENCE [LARGE SCALE GENOMIC DNA]</scope>
    <source>
        <strain evidence="3">cv. WU1-14</strain>
    </source>
</reference>
<feature type="region of interest" description="Disordered" evidence="1">
    <location>
        <begin position="33"/>
        <end position="64"/>
    </location>
</feature>
<protein>
    <submittedName>
        <fullName evidence="2">Uncharacterized protein</fullName>
    </submittedName>
</protein>
<evidence type="ECO:0000313" key="3">
    <source>
        <dbReference type="Proteomes" id="UP000237105"/>
    </source>
</evidence>
<dbReference type="Proteomes" id="UP000237105">
    <property type="component" value="Unassembled WGS sequence"/>
</dbReference>
<dbReference type="EMBL" id="JXTB01000021">
    <property type="protein sequence ID" value="PON75940.1"/>
    <property type="molecule type" value="Genomic_DNA"/>
</dbReference>
<sequence length="64" mass="7053">MGKPAVTFQSSPNNILINLLENQIEGVVVSEATNDKEKETMADSIVAGNEEVKKPKNEHDDEKQ</sequence>
<dbReference type="AlphaFoldDB" id="A0A2P5DRM4"/>
<accession>A0A2P5DRM4</accession>
<keyword evidence="3" id="KW-1185">Reference proteome</keyword>
<feature type="compositionally biased region" description="Basic and acidic residues" evidence="1">
    <location>
        <begin position="50"/>
        <end position="64"/>
    </location>
</feature>
<name>A0A2P5DRM4_PARAD</name>